<keyword evidence="2 4" id="KW-0863">Zinc-finger</keyword>
<evidence type="ECO:0000259" key="6">
    <source>
        <dbReference type="PROSITE" id="PS50089"/>
    </source>
</evidence>
<comment type="caution">
    <text evidence="7">The sequence shown here is derived from an EMBL/GenBank/DDBJ whole genome shotgun (WGS) entry which is preliminary data.</text>
</comment>
<sequence length="311" mass="31407">GGSAAPLPPPSPPCAMGSSASQQSPGAAYGTRSAGVAGSGSGSAASASASRPGGGGRPARARAAAAAASWRQQEADDESFARRLQMQEVAASFGPGLRAGGAVRPGRPAPGGARAGPTVTARAACPFCSAENEVVAPSGLRSSQGALRCGSCSRRFQVEVPRDAEAMPMRVCRNCGVVNQFPAPAPGEPAPSVMCGACGHVTQAPRRSAADLAGASRLLPLAVLQALVREQHGNPAHGSDIDALPTRTLQGIGHLGEQTKCLICLEDFGDGDDVMTLPCLHIYHKKCVEQWLGCDNSCPVCKTPIGGSHSG</sequence>
<dbReference type="InterPro" id="IPR013083">
    <property type="entry name" value="Znf_RING/FYVE/PHD"/>
</dbReference>
<evidence type="ECO:0000256" key="4">
    <source>
        <dbReference type="PROSITE-ProRule" id="PRU00175"/>
    </source>
</evidence>
<dbReference type="Gene3D" id="3.30.40.10">
    <property type="entry name" value="Zinc/RING finger domain, C3HC4 (zinc finger)"/>
    <property type="match status" value="1"/>
</dbReference>
<feature type="compositionally biased region" description="Pro residues" evidence="5">
    <location>
        <begin position="1"/>
        <end position="13"/>
    </location>
</feature>
<dbReference type="SMART" id="SM00744">
    <property type="entry name" value="RINGv"/>
    <property type="match status" value="1"/>
</dbReference>
<dbReference type="InterPro" id="IPR051834">
    <property type="entry name" value="RING_finger_E3_ligase"/>
</dbReference>
<gene>
    <name evidence="7" type="ORF">PCOR1329_LOCUS79837</name>
</gene>
<feature type="compositionally biased region" description="Low complexity" evidence="5">
    <location>
        <begin position="14"/>
        <end position="51"/>
    </location>
</feature>
<dbReference type="SUPFAM" id="SSF57850">
    <property type="entry name" value="RING/U-box"/>
    <property type="match status" value="1"/>
</dbReference>
<dbReference type="PANTHER" id="PTHR45931">
    <property type="entry name" value="SI:CH211-59O9.10"/>
    <property type="match status" value="1"/>
</dbReference>
<keyword evidence="8" id="KW-1185">Reference proteome</keyword>
<feature type="region of interest" description="Disordered" evidence="5">
    <location>
        <begin position="1"/>
        <end position="79"/>
    </location>
</feature>
<dbReference type="SMART" id="SM00184">
    <property type="entry name" value="RING"/>
    <property type="match status" value="1"/>
</dbReference>
<reference evidence="7" key="1">
    <citation type="submission" date="2023-10" db="EMBL/GenBank/DDBJ databases">
        <authorList>
            <person name="Chen Y."/>
            <person name="Shah S."/>
            <person name="Dougan E. K."/>
            <person name="Thang M."/>
            <person name="Chan C."/>
        </authorList>
    </citation>
    <scope>NUCLEOTIDE SEQUENCE [LARGE SCALE GENOMIC DNA]</scope>
</reference>
<name>A0ABN9XYE3_9DINO</name>
<dbReference type="EMBL" id="CAUYUJ010021251">
    <property type="protein sequence ID" value="CAK0903537.1"/>
    <property type="molecule type" value="Genomic_DNA"/>
</dbReference>
<evidence type="ECO:0000256" key="1">
    <source>
        <dbReference type="ARBA" id="ARBA00022723"/>
    </source>
</evidence>
<dbReference type="PANTHER" id="PTHR45931:SF3">
    <property type="entry name" value="RING ZINC FINGER-CONTAINING PROTEIN"/>
    <property type="match status" value="1"/>
</dbReference>
<keyword evidence="3" id="KW-0862">Zinc</keyword>
<dbReference type="PROSITE" id="PS50089">
    <property type="entry name" value="ZF_RING_2"/>
    <property type="match status" value="1"/>
</dbReference>
<dbReference type="Proteomes" id="UP001189429">
    <property type="component" value="Unassembled WGS sequence"/>
</dbReference>
<feature type="non-terminal residue" evidence="7">
    <location>
        <position position="1"/>
    </location>
</feature>
<evidence type="ECO:0000313" key="8">
    <source>
        <dbReference type="Proteomes" id="UP001189429"/>
    </source>
</evidence>
<dbReference type="InterPro" id="IPR011016">
    <property type="entry name" value="Znf_RING-CH"/>
</dbReference>
<evidence type="ECO:0000256" key="2">
    <source>
        <dbReference type="ARBA" id="ARBA00022771"/>
    </source>
</evidence>
<evidence type="ECO:0000313" key="7">
    <source>
        <dbReference type="EMBL" id="CAK0903537.1"/>
    </source>
</evidence>
<dbReference type="Pfam" id="PF13639">
    <property type="entry name" value="zf-RING_2"/>
    <property type="match status" value="1"/>
</dbReference>
<accession>A0ABN9XYE3</accession>
<evidence type="ECO:0000256" key="5">
    <source>
        <dbReference type="SAM" id="MobiDB-lite"/>
    </source>
</evidence>
<dbReference type="InterPro" id="IPR001841">
    <property type="entry name" value="Znf_RING"/>
</dbReference>
<feature type="domain" description="RING-type" evidence="6">
    <location>
        <begin position="261"/>
        <end position="302"/>
    </location>
</feature>
<organism evidence="7 8">
    <name type="scientific">Prorocentrum cordatum</name>
    <dbReference type="NCBI Taxonomy" id="2364126"/>
    <lineage>
        <taxon>Eukaryota</taxon>
        <taxon>Sar</taxon>
        <taxon>Alveolata</taxon>
        <taxon>Dinophyceae</taxon>
        <taxon>Prorocentrales</taxon>
        <taxon>Prorocentraceae</taxon>
        <taxon>Prorocentrum</taxon>
    </lineage>
</organism>
<protein>
    <recommendedName>
        <fullName evidence="6">RING-type domain-containing protein</fullName>
    </recommendedName>
</protein>
<evidence type="ECO:0000256" key="3">
    <source>
        <dbReference type="ARBA" id="ARBA00022833"/>
    </source>
</evidence>
<keyword evidence="1" id="KW-0479">Metal-binding</keyword>
<proteinExistence type="predicted"/>